<evidence type="ECO:0000259" key="1">
    <source>
        <dbReference type="SMART" id="SM00953"/>
    </source>
</evidence>
<evidence type="ECO:0000313" key="2">
    <source>
        <dbReference type="EMBL" id="GAA0871101.1"/>
    </source>
</evidence>
<name>A0ABN1MDG0_9FLAO</name>
<accession>A0ABN1MDG0</accession>
<evidence type="ECO:0000313" key="3">
    <source>
        <dbReference type="Proteomes" id="UP001500507"/>
    </source>
</evidence>
<organism evidence="2 3">
    <name type="scientific">Gangjinia marincola</name>
    <dbReference type="NCBI Taxonomy" id="578463"/>
    <lineage>
        <taxon>Bacteria</taxon>
        <taxon>Pseudomonadati</taxon>
        <taxon>Bacteroidota</taxon>
        <taxon>Flavobacteriia</taxon>
        <taxon>Flavobacteriales</taxon>
        <taxon>Flavobacteriaceae</taxon>
        <taxon>Gangjinia</taxon>
    </lineage>
</organism>
<reference evidence="2 3" key="1">
    <citation type="journal article" date="2019" name="Int. J. Syst. Evol. Microbiol.">
        <title>The Global Catalogue of Microorganisms (GCM) 10K type strain sequencing project: providing services to taxonomists for standard genome sequencing and annotation.</title>
        <authorList>
            <consortium name="The Broad Institute Genomics Platform"/>
            <consortium name="The Broad Institute Genome Sequencing Center for Infectious Disease"/>
            <person name="Wu L."/>
            <person name="Ma J."/>
        </authorList>
    </citation>
    <scope>NUCLEOTIDE SEQUENCE [LARGE SCALE GENOMIC DNA]</scope>
    <source>
        <strain evidence="2 3">JCM 16082</strain>
    </source>
</reference>
<sequence>MQVFRIVRKKYHASLSASGVPNRWNRENEYVIYASQSRALCTLEMVAHRNALMAALDHYLLTISLPDDDSHYLDISAELPKEWKHFKNYNVLQRLGSAWYQAKTSLILKVPSVLIPGEFNYVINTTHADYEKVRITNAEPFVWDSRLL</sequence>
<gene>
    <name evidence="2" type="ORF">GCM10009117_02460</name>
</gene>
<dbReference type="SMART" id="SM00953">
    <property type="entry name" value="RES"/>
    <property type="match status" value="1"/>
</dbReference>
<dbReference type="Proteomes" id="UP001500507">
    <property type="component" value="Unassembled WGS sequence"/>
</dbReference>
<feature type="domain" description="RES" evidence="1">
    <location>
        <begin position="14"/>
        <end position="137"/>
    </location>
</feature>
<keyword evidence="3" id="KW-1185">Reference proteome</keyword>
<proteinExistence type="predicted"/>
<dbReference type="EMBL" id="BAAAFG010000001">
    <property type="protein sequence ID" value="GAA0871101.1"/>
    <property type="molecule type" value="Genomic_DNA"/>
</dbReference>
<dbReference type="RefSeq" id="WP_343762751.1">
    <property type="nucleotide sequence ID" value="NZ_BAAAFG010000001.1"/>
</dbReference>
<dbReference type="Pfam" id="PF08808">
    <property type="entry name" value="RES"/>
    <property type="match status" value="1"/>
</dbReference>
<dbReference type="InterPro" id="IPR014914">
    <property type="entry name" value="RES_dom"/>
</dbReference>
<protein>
    <submittedName>
        <fullName evidence="2">RES family NAD+ phosphorylase</fullName>
    </submittedName>
</protein>
<comment type="caution">
    <text evidence="2">The sequence shown here is derived from an EMBL/GenBank/DDBJ whole genome shotgun (WGS) entry which is preliminary data.</text>
</comment>